<feature type="transmembrane region" description="Helical" evidence="1">
    <location>
        <begin position="191"/>
        <end position="209"/>
    </location>
</feature>
<dbReference type="SMART" id="SM00271">
    <property type="entry name" value="DnaJ"/>
    <property type="match status" value="1"/>
</dbReference>
<dbReference type="PRINTS" id="PR00625">
    <property type="entry name" value="JDOMAIN"/>
</dbReference>
<proteinExistence type="predicted"/>
<evidence type="ECO:0000313" key="3">
    <source>
        <dbReference type="EMBL" id="KPJ11549.1"/>
    </source>
</evidence>
<dbReference type="STRING" id="76193.A0A194R200"/>
<dbReference type="PANTHER" id="PTHR44873">
    <property type="entry name" value="DNAJ HOMOLOG SUBFAMILY C MEMBER 30, MITOCHONDRIAL"/>
    <property type="match status" value="1"/>
</dbReference>
<dbReference type="EMBL" id="KQ460878">
    <property type="protein sequence ID" value="KPJ11549.1"/>
    <property type="molecule type" value="Genomic_DNA"/>
</dbReference>
<dbReference type="SUPFAM" id="SSF46565">
    <property type="entry name" value="Chaperone J-domain"/>
    <property type="match status" value="1"/>
</dbReference>
<dbReference type="InterPro" id="IPR036869">
    <property type="entry name" value="J_dom_sf"/>
</dbReference>
<dbReference type="Proteomes" id="UP000053240">
    <property type="component" value="Unassembled WGS sequence"/>
</dbReference>
<dbReference type="Pfam" id="PF00226">
    <property type="entry name" value="DnaJ"/>
    <property type="match status" value="1"/>
</dbReference>
<dbReference type="AlphaFoldDB" id="A0A194R200"/>
<keyword evidence="1" id="KW-0812">Transmembrane</keyword>
<gene>
    <name evidence="3" type="ORF">RR48_08291</name>
</gene>
<dbReference type="Gene3D" id="1.10.287.110">
    <property type="entry name" value="DnaJ domain"/>
    <property type="match status" value="1"/>
</dbReference>
<name>A0A194R200_PAPMA</name>
<accession>A0A194R200</accession>
<organism evidence="3 4">
    <name type="scientific">Papilio machaon</name>
    <name type="common">Old World swallowtail butterfly</name>
    <dbReference type="NCBI Taxonomy" id="76193"/>
    <lineage>
        <taxon>Eukaryota</taxon>
        <taxon>Metazoa</taxon>
        <taxon>Ecdysozoa</taxon>
        <taxon>Arthropoda</taxon>
        <taxon>Hexapoda</taxon>
        <taxon>Insecta</taxon>
        <taxon>Pterygota</taxon>
        <taxon>Neoptera</taxon>
        <taxon>Endopterygota</taxon>
        <taxon>Lepidoptera</taxon>
        <taxon>Glossata</taxon>
        <taxon>Ditrysia</taxon>
        <taxon>Papilionoidea</taxon>
        <taxon>Papilionidae</taxon>
        <taxon>Papilioninae</taxon>
        <taxon>Papilio</taxon>
    </lineage>
</organism>
<dbReference type="InterPro" id="IPR053025">
    <property type="entry name" value="Mito_ATP_Synthase-Asso"/>
</dbReference>
<feature type="domain" description="J" evidence="2">
    <location>
        <begin position="40"/>
        <end position="104"/>
    </location>
</feature>
<evidence type="ECO:0000256" key="1">
    <source>
        <dbReference type="SAM" id="Phobius"/>
    </source>
</evidence>
<evidence type="ECO:0000313" key="4">
    <source>
        <dbReference type="Proteomes" id="UP000053240"/>
    </source>
</evidence>
<dbReference type="PROSITE" id="PS00636">
    <property type="entry name" value="DNAJ_1"/>
    <property type="match status" value="1"/>
</dbReference>
<sequence>MSQSQIPKTRIPFMMLRQRQQKIILSIIRNISSSPRLCASHYDVLGVTPKSTQNDIKSAYYKLSKLYHPDISSTEASAKKFRAITEAYEVLGNIKLKKMYDKGLLTGRENTSRMDYTPDVEPDDPTVKFYKSHSKRQVAPTMDGKTPIYDFDAWSKQHYGDLLQKSVYEKEFLKKKAAKARELQHGNQQETLFYTLFAVGCLFLFLVVYGQDDYDRDRVAKNNTANKETVDK</sequence>
<evidence type="ECO:0000259" key="2">
    <source>
        <dbReference type="PROSITE" id="PS50076"/>
    </source>
</evidence>
<dbReference type="PROSITE" id="PS50076">
    <property type="entry name" value="DNAJ_2"/>
    <property type="match status" value="1"/>
</dbReference>
<keyword evidence="4" id="KW-1185">Reference proteome</keyword>
<dbReference type="InParanoid" id="A0A194R200"/>
<protein>
    <submittedName>
        <fullName evidence="3">DnaJ-like subfamily C member 30</fullName>
    </submittedName>
</protein>
<dbReference type="InterPro" id="IPR018253">
    <property type="entry name" value="DnaJ_domain_CS"/>
</dbReference>
<dbReference type="InterPro" id="IPR001623">
    <property type="entry name" value="DnaJ_domain"/>
</dbReference>
<keyword evidence="1" id="KW-0472">Membrane</keyword>
<dbReference type="CDD" id="cd06257">
    <property type="entry name" value="DnaJ"/>
    <property type="match status" value="1"/>
</dbReference>
<reference evidence="3 4" key="1">
    <citation type="journal article" date="2015" name="Nat. Commun.">
        <title>Outbred genome sequencing and CRISPR/Cas9 gene editing in butterflies.</title>
        <authorList>
            <person name="Li X."/>
            <person name="Fan D."/>
            <person name="Zhang W."/>
            <person name="Liu G."/>
            <person name="Zhang L."/>
            <person name="Zhao L."/>
            <person name="Fang X."/>
            <person name="Chen L."/>
            <person name="Dong Y."/>
            <person name="Chen Y."/>
            <person name="Ding Y."/>
            <person name="Zhao R."/>
            <person name="Feng M."/>
            <person name="Zhu Y."/>
            <person name="Feng Y."/>
            <person name="Jiang X."/>
            <person name="Zhu D."/>
            <person name="Xiang H."/>
            <person name="Feng X."/>
            <person name="Li S."/>
            <person name="Wang J."/>
            <person name="Zhang G."/>
            <person name="Kronforst M.R."/>
            <person name="Wang W."/>
        </authorList>
    </citation>
    <scope>NUCLEOTIDE SEQUENCE [LARGE SCALE GENOMIC DNA]</scope>
    <source>
        <strain evidence="3">Ya'a_city_454_Pm</strain>
        <tissue evidence="3">Whole body</tissue>
    </source>
</reference>
<keyword evidence="1" id="KW-1133">Transmembrane helix</keyword>
<dbReference type="FunCoup" id="A0A194R200">
    <property type="interactions" value="655"/>
</dbReference>
<dbReference type="PANTHER" id="PTHR44873:SF1">
    <property type="entry name" value="DNAJ HOMOLOG SUBFAMILY C MEMBER 30, MITOCHONDRIAL"/>
    <property type="match status" value="1"/>
</dbReference>